<name>A0A151UG77_CAJCA</name>
<dbReference type="Pfam" id="PF02992">
    <property type="entry name" value="Transposase_21"/>
    <property type="match status" value="1"/>
</dbReference>
<dbReference type="PANTHER" id="PTHR10775:SF182">
    <property type="entry name" value="TRANSPOSON, EN_SPM-LIKE, TRANSPOSASE-ASSOCIATED DOMAIN PROTEIN-RELATED"/>
    <property type="match status" value="1"/>
</dbReference>
<dbReference type="Gramene" id="C.cajan_44842.t">
    <property type="protein sequence ID" value="C.cajan_44842.t"/>
    <property type="gene ID" value="C.cajan_44842"/>
</dbReference>
<protein>
    <recommendedName>
        <fullName evidence="1">Transposase-associated domain-containing protein</fullName>
    </recommendedName>
</protein>
<accession>A0A151UG77</accession>
<proteinExistence type="predicted"/>
<dbReference type="AlphaFoldDB" id="A0A151UG77"/>
<dbReference type="EMBL" id="AGCT01047001">
    <property type="protein sequence ID" value="KYP78279.1"/>
    <property type="molecule type" value="Genomic_DNA"/>
</dbReference>
<dbReference type="Pfam" id="PF13963">
    <property type="entry name" value="Transpos_assoc"/>
    <property type="match status" value="1"/>
</dbReference>
<feature type="domain" description="Transposase-associated" evidence="1">
    <location>
        <begin position="8"/>
        <end position="82"/>
    </location>
</feature>
<keyword evidence="3" id="KW-1185">Reference proteome</keyword>
<gene>
    <name evidence="2" type="ORF">KK1_047496</name>
</gene>
<dbReference type="PANTHER" id="PTHR10775">
    <property type="entry name" value="OS08G0208400 PROTEIN"/>
    <property type="match status" value="1"/>
</dbReference>
<dbReference type="Proteomes" id="UP000075243">
    <property type="component" value="Unassembled WGS sequence"/>
</dbReference>
<sequence>MDKSWLNRSWIHTSRISDQYETGVEYFIEYVIRNANDDMNGRFFCLCVNFCNATRLVLDVIREHLLCDGFLKNYTRWIWHGENVDIQSVSVETQTQTFTQGIDMDDRLEEMLRDVGLESFKHAQMYETMCNDLEKPLYPNCTKFTRLSGILRLFNLKARNGWSDKQFTELLELLKKMLPEGNTLPNRNYEAKKVLCAMGLEYKKIHAYPNDCMLYHGEFEGLHQCPKCELSRYRQKQDDSDYDVSTKGPPAKVLWYLPIFPRLKHLFANANGTKLMRWHEDERKCDGSLRHLADCATNGMNPFGNLSTKHSSWPVLLTIYNLPPWLCMKCKYLMLSMMISGPRQPGNDIDVYLSPLVEDLKMLWEEGIDVFDGYSSELFRLRAMLFCTINDFPTHGNLCGYNVKGHKAFPICEEETCYHQLLNWKKTIYLGHRRFLKPNHDPY</sequence>
<evidence type="ECO:0000313" key="3">
    <source>
        <dbReference type="Proteomes" id="UP000075243"/>
    </source>
</evidence>
<evidence type="ECO:0000313" key="2">
    <source>
        <dbReference type="EMBL" id="KYP78279.1"/>
    </source>
</evidence>
<comment type="caution">
    <text evidence="2">The sequence shown here is derived from an EMBL/GenBank/DDBJ whole genome shotgun (WGS) entry which is preliminary data.</text>
</comment>
<reference evidence="2" key="1">
    <citation type="journal article" date="2012" name="Nat. Biotechnol.">
        <title>Draft genome sequence of pigeonpea (Cajanus cajan), an orphan legume crop of resource-poor farmers.</title>
        <authorList>
            <person name="Varshney R.K."/>
            <person name="Chen W."/>
            <person name="Li Y."/>
            <person name="Bharti A.K."/>
            <person name="Saxena R.K."/>
            <person name="Schlueter J.A."/>
            <person name="Donoghue M.T."/>
            <person name="Azam S."/>
            <person name="Fan G."/>
            <person name="Whaley A.M."/>
            <person name="Farmer A.D."/>
            <person name="Sheridan J."/>
            <person name="Iwata A."/>
            <person name="Tuteja R."/>
            <person name="Penmetsa R.V."/>
            <person name="Wu W."/>
            <person name="Upadhyaya H.D."/>
            <person name="Yang S.P."/>
            <person name="Shah T."/>
            <person name="Saxena K.B."/>
            <person name="Michael T."/>
            <person name="McCombie W.R."/>
            <person name="Yang B."/>
            <person name="Zhang G."/>
            <person name="Yang H."/>
            <person name="Wang J."/>
            <person name="Spillane C."/>
            <person name="Cook D.R."/>
            <person name="May G.D."/>
            <person name="Xu X."/>
            <person name="Jackson S.A."/>
        </authorList>
    </citation>
    <scope>NUCLEOTIDE SEQUENCE [LARGE SCALE GENOMIC DNA]</scope>
</reference>
<evidence type="ECO:0000259" key="1">
    <source>
        <dbReference type="Pfam" id="PF13963"/>
    </source>
</evidence>
<dbReference type="InterPro" id="IPR004242">
    <property type="entry name" value="Transposase_21"/>
</dbReference>
<organism evidence="2 3">
    <name type="scientific">Cajanus cajan</name>
    <name type="common">Pigeon pea</name>
    <name type="synonym">Cajanus indicus</name>
    <dbReference type="NCBI Taxonomy" id="3821"/>
    <lineage>
        <taxon>Eukaryota</taxon>
        <taxon>Viridiplantae</taxon>
        <taxon>Streptophyta</taxon>
        <taxon>Embryophyta</taxon>
        <taxon>Tracheophyta</taxon>
        <taxon>Spermatophyta</taxon>
        <taxon>Magnoliopsida</taxon>
        <taxon>eudicotyledons</taxon>
        <taxon>Gunneridae</taxon>
        <taxon>Pentapetalae</taxon>
        <taxon>rosids</taxon>
        <taxon>fabids</taxon>
        <taxon>Fabales</taxon>
        <taxon>Fabaceae</taxon>
        <taxon>Papilionoideae</taxon>
        <taxon>50 kb inversion clade</taxon>
        <taxon>NPAAA clade</taxon>
        <taxon>indigoferoid/millettioid clade</taxon>
        <taxon>Phaseoleae</taxon>
        <taxon>Cajanus</taxon>
    </lineage>
</organism>
<dbReference type="InterPro" id="IPR029480">
    <property type="entry name" value="Transpos_assoc"/>
</dbReference>